<protein>
    <submittedName>
        <fullName evidence="1">Uncharacterized protein</fullName>
    </submittedName>
</protein>
<name>A0AAQ4DZB2_AMBAM</name>
<accession>A0AAQ4DZB2</accession>
<comment type="caution">
    <text evidence="1">The sequence shown here is derived from an EMBL/GenBank/DDBJ whole genome shotgun (WGS) entry which is preliminary data.</text>
</comment>
<proteinExistence type="predicted"/>
<sequence>MLHLRCGKVHCGIIMRAIVLFLIFTEAHISLAAQQYSIMRDQSLHYQNGKFTVIFLFNTHFKSRVCFQPMNT</sequence>
<dbReference type="EMBL" id="JARKHS020024965">
    <property type="protein sequence ID" value="KAK8767802.1"/>
    <property type="molecule type" value="Genomic_DNA"/>
</dbReference>
<evidence type="ECO:0000313" key="1">
    <source>
        <dbReference type="EMBL" id="KAK8767802.1"/>
    </source>
</evidence>
<reference evidence="1 2" key="1">
    <citation type="journal article" date="2023" name="Arcadia Sci">
        <title>De novo assembly of a long-read Amblyomma americanum tick genome.</title>
        <authorList>
            <person name="Chou S."/>
            <person name="Poskanzer K.E."/>
            <person name="Rollins M."/>
            <person name="Thuy-Boun P.S."/>
        </authorList>
    </citation>
    <scope>NUCLEOTIDE SEQUENCE [LARGE SCALE GENOMIC DNA]</scope>
    <source>
        <strain evidence="1">F_SG_1</strain>
        <tissue evidence="1">Salivary glands</tissue>
    </source>
</reference>
<organism evidence="1 2">
    <name type="scientific">Amblyomma americanum</name>
    <name type="common">Lone star tick</name>
    <dbReference type="NCBI Taxonomy" id="6943"/>
    <lineage>
        <taxon>Eukaryota</taxon>
        <taxon>Metazoa</taxon>
        <taxon>Ecdysozoa</taxon>
        <taxon>Arthropoda</taxon>
        <taxon>Chelicerata</taxon>
        <taxon>Arachnida</taxon>
        <taxon>Acari</taxon>
        <taxon>Parasitiformes</taxon>
        <taxon>Ixodida</taxon>
        <taxon>Ixodoidea</taxon>
        <taxon>Ixodidae</taxon>
        <taxon>Amblyomminae</taxon>
        <taxon>Amblyomma</taxon>
    </lineage>
</organism>
<gene>
    <name evidence="1" type="ORF">V5799_005416</name>
</gene>
<dbReference type="Proteomes" id="UP001321473">
    <property type="component" value="Unassembled WGS sequence"/>
</dbReference>
<dbReference type="AlphaFoldDB" id="A0AAQ4DZB2"/>
<evidence type="ECO:0000313" key="2">
    <source>
        <dbReference type="Proteomes" id="UP001321473"/>
    </source>
</evidence>
<keyword evidence="2" id="KW-1185">Reference proteome</keyword>